<proteinExistence type="predicted"/>
<reference evidence="2 3" key="1">
    <citation type="submission" date="2018-08" db="EMBL/GenBank/DDBJ databases">
        <title>Genome sequence of Halobacillus trueperi KCTC 3686.</title>
        <authorList>
            <person name="Cho K.H."/>
            <person name="Kwak M.-J."/>
            <person name="Kim B.-Y."/>
            <person name="Chun J."/>
        </authorList>
    </citation>
    <scope>NUCLEOTIDE SEQUENCE [LARGE SCALE GENOMIC DNA]</scope>
    <source>
        <strain evidence="2 3">KCTC 3686</strain>
    </source>
</reference>
<dbReference type="RefSeq" id="WP_115824386.1">
    <property type="nucleotide sequence ID" value="NZ_QUAE01000015.1"/>
</dbReference>
<feature type="coiled-coil region" evidence="1">
    <location>
        <begin position="86"/>
        <end position="113"/>
    </location>
</feature>
<organism evidence="2 3">
    <name type="scientific">Halobacillus trueperi</name>
    <dbReference type="NCBI Taxonomy" id="156205"/>
    <lineage>
        <taxon>Bacteria</taxon>
        <taxon>Bacillati</taxon>
        <taxon>Bacillota</taxon>
        <taxon>Bacilli</taxon>
        <taxon>Bacillales</taxon>
        <taxon>Bacillaceae</taxon>
        <taxon>Halobacillus</taxon>
    </lineage>
</organism>
<dbReference type="EMBL" id="QUAE01000015">
    <property type="protein sequence ID" value="REJ07735.1"/>
    <property type="molecule type" value="Genomic_DNA"/>
</dbReference>
<dbReference type="Proteomes" id="UP000256305">
    <property type="component" value="Unassembled WGS sequence"/>
</dbReference>
<name>A0A3E0J3Z8_9BACI</name>
<keyword evidence="3" id="KW-1185">Reference proteome</keyword>
<gene>
    <name evidence="2" type="ORF">DYE48_15310</name>
</gene>
<evidence type="ECO:0000256" key="1">
    <source>
        <dbReference type="SAM" id="Coils"/>
    </source>
</evidence>
<protein>
    <submittedName>
        <fullName evidence="2">Uncharacterized protein</fullName>
    </submittedName>
</protein>
<evidence type="ECO:0000313" key="2">
    <source>
        <dbReference type="EMBL" id="REJ07735.1"/>
    </source>
</evidence>
<accession>A0A3E0J3Z8</accession>
<keyword evidence="1" id="KW-0175">Coiled coil</keyword>
<sequence length="189" mass="22493">MPMREYRIVNLKNMLPSHQTDKADSTFKEIWKISKPKPTQCIKLGEYIILKNDKVQSDEVISVKTPDKQQKQKVIETYPPHLKSQIRSLEVELKLTQNHLKKIKKEVESEEIKQLKISKQIEFLKHIASELRTNTDNQNYIKRFRNRYSSFNECLDKRLKGLAPEEKEEVITLLDDLKERIIEVEKYIK</sequence>
<comment type="caution">
    <text evidence="2">The sequence shown here is derived from an EMBL/GenBank/DDBJ whole genome shotgun (WGS) entry which is preliminary data.</text>
</comment>
<evidence type="ECO:0000313" key="3">
    <source>
        <dbReference type="Proteomes" id="UP000256305"/>
    </source>
</evidence>
<dbReference type="AlphaFoldDB" id="A0A3E0J3Z8"/>